<gene>
    <name evidence="1" type="ORF">GCM10023213_17500</name>
</gene>
<dbReference type="Gene3D" id="1.10.150.240">
    <property type="entry name" value="Putative phosphatase, domain 2"/>
    <property type="match status" value="1"/>
</dbReference>
<dbReference type="Proteomes" id="UP001499852">
    <property type="component" value="Unassembled WGS sequence"/>
</dbReference>
<dbReference type="PANTHER" id="PTHR43611">
    <property type="entry name" value="ALPHA-D-GLUCOSE 1-PHOSPHATE PHOSPHATASE"/>
    <property type="match status" value="1"/>
</dbReference>
<dbReference type="NCBIfam" id="TIGR01509">
    <property type="entry name" value="HAD-SF-IA-v3"/>
    <property type="match status" value="1"/>
</dbReference>
<evidence type="ECO:0000313" key="1">
    <source>
        <dbReference type="EMBL" id="GAA5138540.1"/>
    </source>
</evidence>
<reference evidence="2" key="1">
    <citation type="journal article" date="2019" name="Int. J. Syst. Evol. Microbiol.">
        <title>The Global Catalogue of Microorganisms (GCM) 10K type strain sequencing project: providing services to taxonomists for standard genome sequencing and annotation.</title>
        <authorList>
            <consortium name="The Broad Institute Genomics Platform"/>
            <consortium name="The Broad Institute Genome Sequencing Center for Infectious Disease"/>
            <person name="Wu L."/>
            <person name="Ma J."/>
        </authorList>
    </citation>
    <scope>NUCLEOTIDE SEQUENCE [LARGE SCALE GENOMIC DNA]</scope>
    <source>
        <strain evidence="2">JCM 18053</strain>
    </source>
</reference>
<dbReference type="EMBL" id="BAABIA010000003">
    <property type="protein sequence ID" value="GAA5138540.1"/>
    <property type="molecule type" value="Genomic_DNA"/>
</dbReference>
<dbReference type="SUPFAM" id="SSF56784">
    <property type="entry name" value="HAD-like"/>
    <property type="match status" value="1"/>
</dbReference>
<evidence type="ECO:0000313" key="2">
    <source>
        <dbReference type="Proteomes" id="UP001499852"/>
    </source>
</evidence>
<dbReference type="Gene3D" id="3.40.50.1000">
    <property type="entry name" value="HAD superfamily/HAD-like"/>
    <property type="match status" value="1"/>
</dbReference>
<accession>A0ABP9P5Q4</accession>
<proteinExistence type="predicted"/>
<organism evidence="1 2">
    <name type="scientific">Prosthecobacter algae</name>
    <dbReference type="NCBI Taxonomy" id="1144682"/>
    <lineage>
        <taxon>Bacteria</taxon>
        <taxon>Pseudomonadati</taxon>
        <taxon>Verrucomicrobiota</taxon>
        <taxon>Verrucomicrobiia</taxon>
        <taxon>Verrucomicrobiales</taxon>
        <taxon>Verrucomicrobiaceae</taxon>
        <taxon>Prosthecobacter</taxon>
    </lineage>
</organism>
<dbReference type="InterPro" id="IPR023198">
    <property type="entry name" value="PGP-like_dom2"/>
</dbReference>
<dbReference type="InterPro" id="IPR023214">
    <property type="entry name" value="HAD_sf"/>
</dbReference>
<dbReference type="InterPro" id="IPR036412">
    <property type="entry name" value="HAD-like_sf"/>
</dbReference>
<dbReference type="PANTHER" id="PTHR43611:SF3">
    <property type="entry name" value="FLAVIN MONONUCLEOTIDE HYDROLASE 1, CHLOROPLATIC"/>
    <property type="match status" value="1"/>
</dbReference>
<dbReference type="Pfam" id="PF00702">
    <property type="entry name" value="Hydrolase"/>
    <property type="match status" value="1"/>
</dbReference>
<evidence type="ECO:0008006" key="3">
    <source>
        <dbReference type="Google" id="ProtNLM"/>
    </source>
</evidence>
<name>A0ABP9P5Q4_9BACT</name>
<sequence>MVAQNLAPAHYLRPGLASLADPRHKAAMPGPVLLSDIGNVLTFFDFSVAAQRVSERCPFPPEALSERLDDIKGPFENGDMDDNTFVRAAIQALQFEGTPADFEAIWCDIFTENEAMKRTLAPLAGKVPMKLLSNTSGLHKDYLLRTYDIFRPFSGGVYSYSAKCSKPGEEIFQVTIRELGLDPAQTFYIDDLEANITTARRLGFQTHLYHPSAHALLEAELNAWAAQHGLAAGHPPVDARISLP</sequence>
<comment type="caution">
    <text evidence="1">The sequence shown here is derived from an EMBL/GenBank/DDBJ whole genome shotgun (WGS) entry which is preliminary data.</text>
</comment>
<keyword evidence="2" id="KW-1185">Reference proteome</keyword>
<dbReference type="InterPro" id="IPR006439">
    <property type="entry name" value="HAD-SF_hydro_IA"/>
</dbReference>
<protein>
    <recommendedName>
        <fullName evidence="3">Hydrolase of the HAD superfamily</fullName>
    </recommendedName>
</protein>